<keyword evidence="2" id="KW-1185">Reference proteome</keyword>
<reference evidence="1 2" key="1">
    <citation type="submission" date="2016-11" db="EMBL/GenBank/DDBJ databases">
        <authorList>
            <person name="Jaros S."/>
            <person name="Januszkiewicz K."/>
            <person name="Wedrychowicz H."/>
        </authorList>
    </citation>
    <scope>NUCLEOTIDE SEQUENCE [LARGE SCALE GENOMIC DNA]</scope>
    <source>
        <strain evidence="1 2">DSM 10502</strain>
    </source>
</reference>
<dbReference type="InterPro" id="IPR027417">
    <property type="entry name" value="P-loop_NTPase"/>
</dbReference>
<dbReference type="Proteomes" id="UP000184404">
    <property type="component" value="Unassembled WGS sequence"/>
</dbReference>
<evidence type="ECO:0000313" key="1">
    <source>
        <dbReference type="EMBL" id="SHE31453.1"/>
    </source>
</evidence>
<dbReference type="PANTHER" id="PTHR11669:SF8">
    <property type="entry name" value="DNA POLYMERASE III SUBUNIT DELTA"/>
    <property type="match status" value="1"/>
</dbReference>
<dbReference type="GO" id="GO:0003887">
    <property type="term" value="F:DNA-directed DNA polymerase activity"/>
    <property type="evidence" value="ECO:0007669"/>
    <property type="project" value="InterPro"/>
</dbReference>
<dbReference type="InterPro" id="IPR050238">
    <property type="entry name" value="DNA_Rep/Repair_Clamp_Loader"/>
</dbReference>
<dbReference type="AlphaFoldDB" id="A0A1M4SGU6"/>
<dbReference type="RefSeq" id="WP_072934260.1">
    <property type="nucleotide sequence ID" value="NZ_FQUG01000002.1"/>
</dbReference>
<dbReference type="SUPFAM" id="SSF52540">
    <property type="entry name" value="P-loop containing nucleoside triphosphate hydrolases"/>
    <property type="match status" value="1"/>
</dbReference>
<dbReference type="GO" id="GO:0006261">
    <property type="term" value="P:DNA-templated DNA replication"/>
    <property type="evidence" value="ECO:0007669"/>
    <property type="project" value="TreeGrafter"/>
</dbReference>
<protein>
    <submittedName>
        <fullName evidence="1">DNA polymerase-3 subunit delta</fullName>
    </submittedName>
</protein>
<organism evidence="1 2">
    <name type="scientific">Schwartzia succinivorans DSM 10502</name>
    <dbReference type="NCBI Taxonomy" id="1123243"/>
    <lineage>
        <taxon>Bacteria</taxon>
        <taxon>Bacillati</taxon>
        <taxon>Bacillota</taxon>
        <taxon>Negativicutes</taxon>
        <taxon>Selenomonadales</taxon>
        <taxon>Selenomonadaceae</taxon>
        <taxon>Schwartzia</taxon>
    </lineage>
</organism>
<accession>A0A1M4SGU6</accession>
<sequence length="333" mass="36817">METSWEGILGQEEAVGRLRRMLQEKRLPHALLFYGPEGVGKRRAAQALAAPLLCENPVNGTACGHCAGCRALRDDTHPDFYLVEPESSGRSAKSIKIEQIRELEREIGRVPKLAKRRVVLMEAAERMNEAAENSLLKTLEEPSGDVVFILVTSARQALLDTIVSRCLLLPFAPLDDTVILRLMKEKGISDSEAQGIAPLASGSIGRALRLAGEGALSLRRDALDMLKRLPSMPASEVWTEGERLGKLPAEELLDWVRYMRLLLRDMLALYSGAAVSQKDLAEELGGLLSGFSEERIFYIMDLAKELEKRLTGSNANARLQAEAFLLRANNQNR</sequence>
<proteinExistence type="predicted"/>
<dbReference type="EMBL" id="FQUG01000002">
    <property type="protein sequence ID" value="SHE31453.1"/>
    <property type="molecule type" value="Genomic_DNA"/>
</dbReference>
<gene>
    <name evidence="1" type="ORF">SAMN02745190_00132</name>
</gene>
<dbReference type="PANTHER" id="PTHR11669">
    <property type="entry name" value="REPLICATION FACTOR C / DNA POLYMERASE III GAMMA-TAU SUBUNIT"/>
    <property type="match status" value="1"/>
</dbReference>
<dbReference type="InterPro" id="IPR004622">
    <property type="entry name" value="DNA_pol_HolB"/>
</dbReference>
<name>A0A1M4SGU6_9FIRM</name>
<evidence type="ECO:0000313" key="2">
    <source>
        <dbReference type="Proteomes" id="UP000184404"/>
    </source>
</evidence>
<dbReference type="OrthoDB" id="9810148at2"/>
<dbReference type="GO" id="GO:0008408">
    <property type="term" value="F:3'-5' exonuclease activity"/>
    <property type="evidence" value="ECO:0007669"/>
    <property type="project" value="InterPro"/>
</dbReference>
<dbReference type="STRING" id="1123243.SAMN02745190_00132"/>
<dbReference type="Gene3D" id="3.40.50.300">
    <property type="entry name" value="P-loop containing nucleotide triphosphate hydrolases"/>
    <property type="match status" value="1"/>
</dbReference>
<dbReference type="Pfam" id="PF13177">
    <property type="entry name" value="DNA_pol3_delta2"/>
    <property type="match status" value="1"/>
</dbReference>
<dbReference type="NCBIfam" id="TIGR00678">
    <property type="entry name" value="holB"/>
    <property type="match status" value="1"/>
</dbReference>